<organism evidence="2 3">
    <name type="scientific">Mucilaginibacter limnophilus</name>
    <dbReference type="NCBI Taxonomy" id="1932778"/>
    <lineage>
        <taxon>Bacteria</taxon>
        <taxon>Pseudomonadati</taxon>
        <taxon>Bacteroidota</taxon>
        <taxon>Sphingobacteriia</taxon>
        <taxon>Sphingobacteriales</taxon>
        <taxon>Sphingobacteriaceae</taxon>
        <taxon>Mucilaginibacter</taxon>
    </lineage>
</organism>
<dbReference type="RefSeq" id="WP_127703957.1">
    <property type="nucleotide sequence ID" value="NZ_SACK01000002.1"/>
</dbReference>
<feature type="transmembrane region" description="Helical" evidence="1">
    <location>
        <begin position="68"/>
        <end position="88"/>
    </location>
</feature>
<accession>A0A437MV93</accession>
<dbReference type="AlphaFoldDB" id="A0A437MV93"/>
<protein>
    <recommendedName>
        <fullName evidence="4">DUF4293 family protein</fullName>
    </recommendedName>
</protein>
<dbReference type="EMBL" id="SACK01000002">
    <property type="protein sequence ID" value="RVU01585.1"/>
    <property type="molecule type" value="Genomic_DNA"/>
</dbReference>
<evidence type="ECO:0000256" key="1">
    <source>
        <dbReference type="SAM" id="Phobius"/>
    </source>
</evidence>
<sequence>MLKTLRSFFIFTVCLALPAVLLSYTGNDKYVLPQFWGIFILLGALTLGLVVAIGLVQKRHPELYAQTFLIMTIVKMLMAMLLALLIVLKTDVDRPVFMLNFFYIYFLNTGFEVYVLLRNLRNQN</sequence>
<evidence type="ECO:0008006" key="4">
    <source>
        <dbReference type="Google" id="ProtNLM"/>
    </source>
</evidence>
<keyword evidence="3" id="KW-1185">Reference proteome</keyword>
<evidence type="ECO:0000313" key="3">
    <source>
        <dbReference type="Proteomes" id="UP000282759"/>
    </source>
</evidence>
<reference evidence="2 3" key="1">
    <citation type="submission" date="2019-01" db="EMBL/GenBank/DDBJ databases">
        <authorList>
            <person name="Chen W.-M."/>
        </authorList>
    </citation>
    <scope>NUCLEOTIDE SEQUENCE [LARGE SCALE GENOMIC DNA]</scope>
    <source>
        <strain evidence="2 3">YBJ-36</strain>
    </source>
</reference>
<keyword evidence="1" id="KW-0812">Transmembrane</keyword>
<proteinExistence type="predicted"/>
<gene>
    <name evidence="2" type="ORF">EOD41_06360</name>
</gene>
<feature type="transmembrane region" description="Helical" evidence="1">
    <location>
        <begin position="35"/>
        <end position="56"/>
    </location>
</feature>
<name>A0A437MV93_9SPHI</name>
<evidence type="ECO:0000313" key="2">
    <source>
        <dbReference type="EMBL" id="RVU01585.1"/>
    </source>
</evidence>
<dbReference type="OrthoDB" id="981547at2"/>
<keyword evidence="1" id="KW-1133">Transmembrane helix</keyword>
<dbReference type="Proteomes" id="UP000282759">
    <property type="component" value="Unassembled WGS sequence"/>
</dbReference>
<keyword evidence="1" id="KW-0472">Membrane</keyword>
<comment type="caution">
    <text evidence="2">The sequence shown here is derived from an EMBL/GenBank/DDBJ whole genome shotgun (WGS) entry which is preliminary data.</text>
</comment>
<feature type="transmembrane region" description="Helical" evidence="1">
    <location>
        <begin position="100"/>
        <end position="117"/>
    </location>
</feature>